<evidence type="ECO:0000313" key="3">
    <source>
        <dbReference type="Proteomes" id="UP000467840"/>
    </source>
</evidence>
<feature type="region of interest" description="Disordered" evidence="1">
    <location>
        <begin position="205"/>
        <end position="226"/>
    </location>
</feature>
<feature type="region of interest" description="Disordered" evidence="1">
    <location>
        <begin position="337"/>
        <end position="1369"/>
    </location>
</feature>
<feature type="compositionally biased region" description="Polar residues" evidence="1">
    <location>
        <begin position="1152"/>
        <end position="1168"/>
    </location>
</feature>
<evidence type="ECO:0000313" key="2">
    <source>
        <dbReference type="EMBL" id="KAF2295513.1"/>
    </source>
</evidence>
<feature type="compositionally biased region" description="Polar residues" evidence="1">
    <location>
        <begin position="921"/>
        <end position="990"/>
    </location>
</feature>
<dbReference type="PROSITE" id="PS01108">
    <property type="entry name" value="RIBOSOMAL_L24"/>
    <property type="match status" value="1"/>
</dbReference>
<feature type="compositionally biased region" description="Basic and acidic residues" evidence="1">
    <location>
        <begin position="676"/>
        <end position="698"/>
    </location>
</feature>
<keyword evidence="3" id="KW-1185">Reference proteome</keyword>
<organism evidence="2 3">
    <name type="scientific">Hevea brasiliensis</name>
    <name type="common">Para rubber tree</name>
    <name type="synonym">Siphonia brasiliensis</name>
    <dbReference type="NCBI Taxonomy" id="3981"/>
    <lineage>
        <taxon>Eukaryota</taxon>
        <taxon>Viridiplantae</taxon>
        <taxon>Streptophyta</taxon>
        <taxon>Embryophyta</taxon>
        <taxon>Tracheophyta</taxon>
        <taxon>Spermatophyta</taxon>
        <taxon>Magnoliopsida</taxon>
        <taxon>eudicotyledons</taxon>
        <taxon>Gunneridae</taxon>
        <taxon>Pentapetalae</taxon>
        <taxon>rosids</taxon>
        <taxon>fabids</taxon>
        <taxon>Malpighiales</taxon>
        <taxon>Euphorbiaceae</taxon>
        <taxon>Crotonoideae</taxon>
        <taxon>Micrandreae</taxon>
        <taxon>Hevea</taxon>
    </lineage>
</organism>
<feature type="compositionally biased region" description="Low complexity" evidence="1">
    <location>
        <begin position="882"/>
        <end position="891"/>
    </location>
</feature>
<dbReference type="Proteomes" id="UP000467840">
    <property type="component" value="Chromosome 7"/>
</dbReference>
<protein>
    <submittedName>
        <fullName evidence="2">Uncharacterized protein</fullName>
    </submittedName>
</protein>
<feature type="compositionally biased region" description="Polar residues" evidence="1">
    <location>
        <begin position="602"/>
        <end position="618"/>
    </location>
</feature>
<dbReference type="InterPro" id="IPR005825">
    <property type="entry name" value="Ribosomal_uL24_CS"/>
</dbReference>
<feature type="compositionally biased region" description="Polar residues" evidence="1">
    <location>
        <begin position="368"/>
        <end position="386"/>
    </location>
</feature>
<feature type="compositionally biased region" description="Polar residues" evidence="1">
    <location>
        <begin position="713"/>
        <end position="726"/>
    </location>
</feature>
<feature type="compositionally biased region" description="Polar residues" evidence="1">
    <location>
        <begin position="1178"/>
        <end position="1192"/>
    </location>
</feature>
<feature type="compositionally biased region" description="Gly residues" evidence="1">
    <location>
        <begin position="562"/>
        <end position="581"/>
    </location>
</feature>
<feature type="compositionally biased region" description="Basic and acidic residues" evidence="1">
    <location>
        <begin position="632"/>
        <end position="641"/>
    </location>
</feature>
<feature type="compositionally biased region" description="Polar residues" evidence="1">
    <location>
        <begin position="845"/>
        <end position="857"/>
    </location>
</feature>
<feature type="compositionally biased region" description="Basic and acidic residues" evidence="1">
    <location>
        <begin position="864"/>
        <end position="873"/>
    </location>
</feature>
<feature type="compositionally biased region" description="Polar residues" evidence="1">
    <location>
        <begin position="1305"/>
        <end position="1328"/>
    </location>
</feature>
<feature type="compositionally biased region" description="Polar residues" evidence="1">
    <location>
        <begin position="261"/>
        <end position="272"/>
    </location>
</feature>
<dbReference type="EMBL" id="JAAGAX010000013">
    <property type="protein sequence ID" value="KAF2295513.1"/>
    <property type="molecule type" value="Genomic_DNA"/>
</dbReference>
<feature type="compositionally biased region" description="Polar residues" evidence="1">
    <location>
        <begin position="894"/>
        <end position="912"/>
    </location>
</feature>
<dbReference type="GO" id="GO:0032044">
    <property type="term" value="C:DSIF complex"/>
    <property type="evidence" value="ECO:0007669"/>
    <property type="project" value="TreeGrafter"/>
</dbReference>
<comment type="caution">
    <text evidence="2">The sequence shown here is derived from an EMBL/GenBank/DDBJ whole genome shotgun (WGS) entry which is preliminary data.</text>
</comment>
<feature type="compositionally biased region" description="Polar residues" evidence="1">
    <location>
        <begin position="1238"/>
        <end position="1250"/>
    </location>
</feature>
<feature type="compositionally biased region" description="Basic and acidic residues" evidence="1">
    <location>
        <begin position="1118"/>
        <end position="1127"/>
    </location>
</feature>
<sequence length="1369" mass="144078">MLKDGYLYKRVSVDSLSCWGVMPSEEELLKFQPSENNESDNSEWLKQIYGTPKKKRIIGNGKGSEKGESSSGSGADSSFELYSCVFWPERFWSYCRHGKRRLLQDHRMKTVSINDTVRVLEGPLKGGESGPVGFEDFPASPNLLLYHLKNHGKQRKIVGSSTEGIRMECSPLLDSQQKVLTVNVSISLRFVGRVLHACELQSESNFANSSGSADNNTKEVDASWERKASNQNSFWGAAAADDKAVANNGQVHGWGNEDSWNKASTNVGSRSGASVGWGKATLPSENPAVASRDSGDGWGQSKLYDGNSTTDAATAWDKGKTVIGNPTTSWGEIATEKNQLDSLGSSKDVVQSGSWNSKSSSAGDDHCNNATGWNQQKSQNKDNWGSTAEALNKDTVHEDSWGKRSRTGTDPWNKDEKSQNKVDTWGGTACGSWAQPDLGTADEASGWMKAKVDGAGQTANWGNQKNHSEDATGWTRGGSCGQTQSDNWNKSKTFGADGGSCNKQEGESAWGKPDGGPSWNKQDGSSWGKSEGVSSWSKQDGGSSGNQDILQEFGGWNKTFDGGRGSGGRRGGGRGGRGQFGRGRRPFGEDQSSGWKKGGEGSNWTGDGTPSRNPSGWGNDQVGGWVTSDVSEEGREGDQKKPNSSWGDNGAGWNKSKGAGKEIGENWDKWNCAKPSFEKKSSWGNEKGECQGDDKSLDHNQSLGGQTEAPKWNASNSVGGNWTTDWNKGPAANEGPSQSWGGGSKSNTEKASTGDATGSISGTCGVGTKQTDWGAPKCSKSSWDNKAGDVDNSQPSGWGSKSSWCGSKFSGQKSDEIGKESENKDQDGWNGGRALSGGLAKGWGQSASLRSGSNDTGGPTDANWECKNHDSDWAKNGGTSSGTGDSCGKDSSWGKRSNWNSGSSDADGNQDSGWGKKNNFHSESSDVNQSSGYGKKSSWNSGSNDADGNQDSSWGKKNNFNSESSDANQSSGCGKKSSWNSGSGDASWNSFGWGKKSSWNPGDSDVNRDSFVASGEDQTENSSYGSGGGNSRGGFKGRGGSFDRGGLRGRGERGGFGGRNGSDRGFGGRGRFNGGGFGRRGGSDRGGFGGRDRFDRGYGGRGGGRRDHSSWNENNDSGEDKAFDWKNRTNNAGGGWKTSGGSSWNQGGADKSQLQSWNSKNDGSSNQSGGWGKGTSAVGESNDSWGKSSASSWGNKGDGDGNDGGWKTSGGSWNQRGADNAFDWKNGTNNDGEGWKTSGGSWNQGGADNSQPRRLDSKNDESSNQAGGWGKGTNAGGESNDSWGKSSASSWGNKGDGNDVGWKTSGGSWSQSGADESQLQSWTSQGNGNQAGGWGKDTNAGGEPSDSGGKAPGSSWGNKGDGGSSKGGW</sequence>
<dbReference type="GO" id="GO:0006368">
    <property type="term" value="P:transcription elongation by RNA polymerase II"/>
    <property type="evidence" value="ECO:0007669"/>
    <property type="project" value="TreeGrafter"/>
</dbReference>
<feature type="compositionally biased region" description="Basic and acidic residues" evidence="1">
    <location>
        <begin position="391"/>
        <end position="402"/>
    </location>
</feature>
<dbReference type="PANTHER" id="PTHR11125">
    <property type="entry name" value="SUPPRESSOR OF TY 5"/>
    <property type="match status" value="1"/>
</dbReference>
<feature type="compositionally biased region" description="Gly residues" evidence="1">
    <location>
        <begin position="1054"/>
        <end position="1089"/>
    </location>
</feature>
<dbReference type="GO" id="GO:0032784">
    <property type="term" value="P:regulation of DNA-templated transcription elongation"/>
    <property type="evidence" value="ECO:0007669"/>
    <property type="project" value="InterPro"/>
</dbReference>
<dbReference type="GO" id="GO:0006357">
    <property type="term" value="P:regulation of transcription by RNA polymerase II"/>
    <property type="evidence" value="ECO:0007669"/>
    <property type="project" value="InterPro"/>
</dbReference>
<feature type="compositionally biased region" description="Gly residues" evidence="1">
    <location>
        <begin position="1025"/>
        <end position="1043"/>
    </location>
</feature>
<feature type="compositionally biased region" description="Low complexity" evidence="1">
    <location>
        <begin position="796"/>
        <end position="811"/>
    </location>
</feature>
<feature type="region of interest" description="Disordered" evidence="1">
    <location>
        <begin position="55"/>
        <end position="76"/>
    </location>
</feature>
<feature type="region of interest" description="Disordered" evidence="1">
    <location>
        <begin position="252"/>
        <end position="302"/>
    </location>
</feature>
<dbReference type="GO" id="GO:0006412">
    <property type="term" value="P:translation"/>
    <property type="evidence" value="ECO:0007669"/>
    <property type="project" value="InterPro"/>
</dbReference>
<feature type="compositionally biased region" description="Basic and acidic residues" evidence="1">
    <location>
        <begin position="659"/>
        <end position="668"/>
    </location>
</feature>
<feature type="compositionally biased region" description="Basic and acidic residues" evidence="1">
    <location>
        <begin position="1090"/>
        <end position="1110"/>
    </location>
</feature>
<feature type="compositionally biased region" description="Polar residues" evidence="1">
    <location>
        <begin position="481"/>
        <end position="492"/>
    </location>
</feature>
<feature type="compositionally biased region" description="Gly residues" evidence="1">
    <location>
        <begin position="1359"/>
        <end position="1369"/>
    </location>
</feature>
<reference evidence="2 3" key="1">
    <citation type="journal article" date="2020" name="Mol. Plant">
        <title>The Chromosome-Based Rubber Tree Genome Provides New Insights into Spurge Genome Evolution and Rubber Biosynthesis.</title>
        <authorList>
            <person name="Liu J."/>
            <person name="Shi C."/>
            <person name="Shi C.C."/>
            <person name="Li W."/>
            <person name="Zhang Q.J."/>
            <person name="Zhang Y."/>
            <person name="Li K."/>
            <person name="Lu H.F."/>
            <person name="Shi C."/>
            <person name="Zhu S.T."/>
            <person name="Xiao Z.Y."/>
            <person name="Nan H."/>
            <person name="Yue Y."/>
            <person name="Zhu X.G."/>
            <person name="Wu Y."/>
            <person name="Hong X.N."/>
            <person name="Fan G.Y."/>
            <person name="Tong Y."/>
            <person name="Zhang D."/>
            <person name="Mao C.L."/>
            <person name="Liu Y.L."/>
            <person name="Hao S.J."/>
            <person name="Liu W.Q."/>
            <person name="Lv M.Q."/>
            <person name="Zhang H.B."/>
            <person name="Liu Y."/>
            <person name="Hu-Tang G.R."/>
            <person name="Wang J.P."/>
            <person name="Wang J.H."/>
            <person name="Sun Y.H."/>
            <person name="Ni S.B."/>
            <person name="Chen W.B."/>
            <person name="Zhang X.C."/>
            <person name="Jiao Y.N."/>
            <person name="Eichler E.E."/>
            <person name="Li G.H."/>
            <person name="Liu X."/>
            <person name="Gao L.Z."/>
        </authorList>
    </citation>
    <scope>NUCLEOTIDE SEQUENCE [LARGE SCALE GENOMIC DNA]</scope>
    <source>
        <strain evidence="3">cv. GT1</strain>
        <tissue evidence="2">Leaf</tissue>
    </source>
</reference>
<feature type="compositionally biased region" description="Polar residues" evidence="1">
    <location>
        <begin position="735"/>
        <end position="762"/>
    </location>
</feature>
<feature type="compositionally biased region" description="Polar residues" evidence="1">
    <location>
        <begin position="205"/>
        <end position="215"/>
    </location>
</feature>
<accession>A0A6A6L606</accession>
<feature type="compositionally biased region" description="Polar residues" evidence="1">
    <location>
        <begin position="1279"/>
        <end position="1292"/>
    </location>
</feature>
<dbReference type="PANTHER" id="PTHR11125:SF8">
    <property type="entry name" value="PROTEIN RNA-DIRECTED DNA METHYLATION 3"/>
    <property type="match status" value="1"/>
</dbReference>
<dbReference type="GO" id="GO:0005840">
    <property type="term" value="C:ribosome"/>
    <property type="evidence" value="ECO:0007669"/>
    <property type="project" value="InterPro"/>
</dbReference>
<feature type="compositionally biased region" description="Basic and acidic residues" evidence="1">
    <location>
        <begin position="1251"/>
        <end position="1261"/>
    </location>
</feature>
<feature type="compositionally biased region" description="Polar residues" evidence="1">
    <location>
        <begin position="340"/>
        <end position="351"/>
    </location>
</feature>
<gene>
    <name evidence="2" type="ORF">GH714_033100</name>
</gene>
<feature type="compositionally biased region" description="Polar residues" evidence="1">
    <location>
        <begin position="519"/>
        <end position="549"/>
    </location>
</feature>
<dbReference type="GO" id="GO:0003729">
    <property type="term" value="F:mRNA binding"/>
    <property type="evidence" value="ECO:0007669"/>
    <property type="project" value="TreeGrafter"/>
</dbReference>
<dbReference type="GO" id="GO:0003735">
    <property type="term" value="F:structural constituent of ribosome"/>
    <property type="evidence" value="ECO:0007669"/>
    <property type="project" value="InterPro"/>
</dbReference>
<feature type="compositionally biased region" description="Basic and acidic residues" evidence="1">
    <location>
        <begin position="216"/>
        <end position="226"/>
    </location>
</feature>
<feature type="compositionally biased region" description="Gly residues" evidence="1">
    <location>
        <begin position="829"/>
        <end position="841"/>
    </location>
</feature>
<proteinExistence type="predicted"/>
<evidence type="ECO:0000256" key="1">
    <source>
        <dbReference type="SAM" id="MobiDB-lite"/>
    </source>
</evidence>
<dbReference type="InterPro" id="IPR039659">
    <property type="entry name" value="SPT5"/>
</dbReference>
<feature type="compositionally biased region" description="Basic and acidic residues" evidence="1">
    <location>
        <begin position="813"/>
        <end position="827"/>
    </location>
</feature>
<name>A0A6A6L606_HEVBR</name>
<feature type="compositionally biased region" description="Low complexity" evidence="1">
    <location>
        <begin position="352"/>
        <end position="361"/>
    </location>
</feature>